<gene>
    <name evidence="2" type="ORF">EVOR1521_LOCUS26327</name>
</gene>
<organism evidence="2 3">
    <name type="scientific">Effrenium voratum</name>
    <dbReference type="NCBI Taxonomy" id="2562239"/>
    <lineage>
        <taxon>Eukaryota</taxon>
        <taxon>Sar</taxon>
        <taxon>Alveolata</taxon>
        <taxon>Dinophyceae</taxon>
        <taxon>Suessiales</taxon>
        <taxon>Symbiodiniaceae</taxon>
        <taxon>Effrenium</taxon>
    </lineage>
</organism>
<name>A0AA36JDL2_9DINO</name>
<feature type="compositionally biased region" description="Basic and acidic residues" evidence="1">
    <location>
        <begin position="133"/>
        <end position="142"/>
    </location>
</feature>
<feature type="region of interest" description="Disordered" evidence="1">
    <location>
        <begin position="131"/>
        <end position="158"/>
    </location>
</feature>
<evidence type="ECO:0000256" key="1">
    <source>
        <dbReference type="SAM" id="MobiDB-lite"/>
    </source>
</evidence>
<protein>
    <submittedName>
        <fullName evidence="2">Uncharacterized protein</fullName>
    </submittedName>
</protein>
<dbReference type="EMBL" id="CAUJNA010003506">
    <property type="protein sequence ID" value="CAJ1403724.1"/>
    <property type="molecule type" value="Genomic_DNA"/>
</dbReference>
<proteinExistence type="predicted"/>
<evidence type="ECO:0000313" key="3">
    <source>
        <dbReference type="Proteomes" id="UP001178507"/>
    </source>
</evidence>
<keyword evidence="3" id="KW-1185">Reference proteome</keyword>
<comment type="caution">
    <text evidence="2">The sequence shown here is derived from an EMBL/GenBank/DDBJ whole genome shotgun (WGS) entry which is preliminary data.</text>
</comment>
<evidence type="ECO:0000313" key="2">
    <source>
        <dbReference type="EMBL" id="CAJ1403724.1"/>
    </source>
</evidence>
<reference evidence="2" key="1">
    <citation type="submission" date="2023-08" db="EMBL/GenBank/DDBJ databases">
        <authorList>
            <person name="Chen Y."/>
            <person name="Shah S."/>
            <person name="Dougan E. K."/>
            <person name="Thang M."/>
            <person name="Chan C."/>
        </authorList>
    </citation>
    <scope>NUCLEOTIDE SEQUENCE</scope>
</reference>
<dbReference type="Proteomes" id="UP001178507">
    <property type="component" value="Unassembled WGS sequence"/>
</dbReference>
<dbReference type="AlphaFoldDB" id="A0AA36JDL2"/>
<accession>A0AA36JDL2</accession>
<sequence>MAIVEGKEKDAILCWDLISLQVVARLDLSVLPGGGSCSMRCAGCEVLAFRESQEEFKLWHLERERTDLESPKKRRKKETAMSFTEQVSATLPEGLVDAAFMRRDDSDEHSILCWTTSQLLWEVDFAESSDAGKLQEEERSERSVQLGGGHPLQVAWGS</sequence>